<accession>A0ABQ8C0Y6</accession>
<feature type="compositionally biased region" description="Basic and acidic residues" evidence="1">
    <location>
        <begin position="196"/>
        <end position="205"/>
    </location>
</feature>
<sequence length="680" mass="77827">DMISGMEFSDSFEKPGRAGEVKVHVGYVAQISSLSDSIHTEDAMDCERAMGISKKALSTAMLTSQSVQLCKLSLAPRNSWIQLYGWMNGMLKDEPEAVMEHNALMLAMKNKTNKLEKLWIRFKDDDHSSKESGTIESPHQGFIKFRRKLRPKGVARMYPVLLDVLRENHSLTNSLRSRPGRLLDTPIRRSRGQSKQSREETKPVHSRVDVGALKWMSSPQNIIDMCNQIFKDLEKDERQSTRPSSKVTEARSCCSKQEQIIQDLKTEPSTGLGIGENTIFFLTSHERQRELFCDSSFSSSIPLPCVRFVFLFFVLLRFSFDYFDSLSTSEAIYAKKNPNPFDGQKQAFVVVGRVSTGIEAKLKVLYGSGARKFARSCCSSWLTSHEGIMNADTFNLNDDDYLSVEDMMAENEDGQNAQADSVTSAAQARGNKRRHSVKSFSDSEDEDEIEENEDENKEEGEQEQEDGGRKKKKKVVTKNSWIQFYGWMNGKLKDEPEAGMEHNELMLAMKNKTNKLEKLWIRIKDELGLFQPKGDQISHIRIHYLLSEDHPIKPPIINKITHISLKIIRSSFKRIRDNLISSSGIHHHCRWIKYLLFYDRMIADYCRRFGADNDGEMYDEFGNLKKYPVITNQAYMPLVLIMLCEKSKKEDNFVLSSTHTTSLCKESATKVELQNRTFPL</sequence>
<feature type="region of interest" description="Disordered" evidence="1">
    <location>
        <begin position="175"/>
        <end position="205"/>
    </location>
</feature>
<evidence type="ECO:0000256" key="1">
    <source>
        <dbReference type="SAM" id="MobiDB-lite"/>
    </source>
</evidence>
<proteinExistence type="predicted"/>
<name>A0ABQ8C0Y6_BRANA</name>
<feature type="non-terminal residue" evidence="2">
    <location>
        <position position="1"/>
    </location>
</feature>
<feature type="region of interest" description="Disordered" evidence="1">
    <location>
        <begin position="411"/>
        <end position="473"/>
    </location>
</feature>
<evidence type="ECO:0000313" key="3">
    <source>
        <dbReference type="Proteomes" id="UP000824890"/>
    </source>
</evidence>
<evidence type="ECO:0000313" key="2">
    <source>
        <dbReference type="EMBL" id="KAH0910694.1"/>
    </source>
</evidence>
<feature type="compositionally biased region" description="Polar residues" evidence="1">
    <location>
        <begin position="414"/>
        <end position="426"/>
    </location>
</feature>
<keyword evidence="3" id="KW-1185">Reference proteome</keyword>
<reference evidence="2 3" key="1">
    <citation type="submission" date="2021-05" db="EMBL/GenBank/DDBJ databases">
        <title>Genome Assembly of Synthetic Allotetraploid Brassica napus Reveals Homoeologous Exchanges between Subgenomes.</title>
        <authorList>
            <person name="Davis J.T."/>
        </authorList>
    </citation>
    <scope>NUCLEOTIDE SEQUENCE [LARGE SCALE GENOMIC DNA]</scope>
    <source>
        <strain evidence="3">cv. Da-Ae</strain>
        <tissue evidence="2">Seedling</tissue>
    </source>
</reference>
<organism evidence="2 3">
    <name type="scientific">Brassica napus</name>
    <name type="common">Rape</name>
    <dbReference type="NCBI Taxonomy" id="3708"/>
    <lineage>
        <taxon>Eukaryota</taxon>
        <taxon>Viridiplantae</taxon>
        <taxon>Streptophyta</taxon>
        <taxon>Embryophyta</taxon>
        <taxon>Tracheophyta</taxon>
        <taxon>Spermatophyta</taxon>
        <taxon>Magnoliopsida</taxon>
        <taxon>eudicotyledons</taxon>
        <taxon>Gunneridae</taxon>
        <taxon>Pentapetalae</taxon>
        <taxon>rosids</taxon>
        <taxon>malvids</taxon>
        <taxon>Brassicales</taxon>
        <taxon>Brassicaceae</taxon>
        <taxon>Brassiceae</taxon>
        <taxon>Brassica</taxon>
    </lineage>
</organism>
<dbReference type="Proteomes" id="UP000824890">
    <property type="component" value="Unassembled WGS sequence"/>
</dbReference>
<comment type="caution">
    <text evidence="2">The sequence shown here is derived from an EMBL/GenBank/DDBJ whole genome shotgun (WGS) entry which is preliminary data.</text>
</comment>
<protein>
    <submittedName>
        <fullName evidence="2">Uncharacterized protein</fullName>
    </submittedName>
</protein>
<feature type="compositionally biased region" description="Acidic residues" evidence="1">
    <location>
        <begin position="442"/>
        <end position="465"/>
    </location>
</feature>
<dbReference type="EMBL" id="JAGKQM010000009">
    <property type="protein sequence ID" value="KAH0910694.1"/>
    <property type="molecule type" value="Genomic_DNA"/>
</dbReference>
<gene>
    <name evidence="2" type="ORF">HID58_034015</name>
</gene>